<dbReference type="EMBL" id="JACGWN010000015">
    <property type="protein sequence ID" value="KAL0401525.1"/>
    <property type="molecule type" value="Genomic_DNA"/>
</dbReference>
<reference evidence="1" key="2">
    <citation type="journal article" date="2024" name="Plant">
        <title>Genomic evolution and insights into agronomic trait innovations of Sesamum species.</title>
        <authorList>
            <person name="Miao H."/>
            <person name="Wang L."/>
            <person name="Qu L."/>
            <person name="Liu H."/>
            <person name="Sun Y."/>
            <person name="Le M."/>
            <person name="Wang Q."/>
            <person name="Wei S."/>
            <person name="Zheng Y."/>
            <person name="Lin W."/>
            <person name="Duan Y."/>
            <person name="Cao H."/>
            <person name="Xiong S."/>
            <person name="Wang X."/>
            <person name="Wei L."/>
            <person name="Li C."/>
            <person name="Ma Q."/>
            <person name="Ju M."/>
            <person name="Zhao R."/>
            <person name="Li G."/>
            <person name="Mu C."/>
            <person name="Tian Q."/>
            <person name="Mei H."/>
            <person name="Zhang T."/>
            <person name="Gao T."/>
            <person name="Zhang H."/>
        </authorList>
    </citation>
    <scope>NUCLEOTIDE SEQUENCE</scope>
    <source>
        <strain evidence="1">KEN1</strain>
    </source>
</reference>
<name>A0AAW2T9X1_9LAMI</name>
<evidence type="ECO:0000313" key="1">
    <source>
        <dbReference type="EMBL" id="KAL0401525.1"/>
    </source>
</evidence>
<proteinExistence type="predicted"/>
<reference evidence="1" key="1">
    <citation type="submission" date="2020-06" db="EMBL/GenBank/DDBJ databases">
        <authorList>
            <person name="Li T."/>
            <person name="Hu X."/>
            <person name="Zhang T."/>
            <person name="Song X."/>
            <person name="Zhang H."/>
            <person name="Dai N."/>
            <person name="Sheng W."/>
            <person name="Hou X."/>
            <person name="Wei L."/>
        </authorList>
    </citation>
    <scope>NUCLEOTIDE SEQUENCE</scope>
    <source>
        <strain evidence="1">KEN1</strain>
        <tissue evidence="1">Leaf</tissue>
    </source>
</reference>
<sequence length="129" mass="14528">MIDNCLAGVVSSISMAMNDEPSVPYSLDEALSSMMRQEEQVGQIHAVSVSRQGPRISHLLFIDDTPIFCRVRSEELLVVQELLWRFEEGSDLMINPQKSAAIFSKNVPTPLWQELSKVLGILMVDKHEK</sequence>
<evidence type="ECO:0008006" key="2">
    <source>
        <dbReference type="Google" id="ProtNLM"/>
    </source>
</evidence>
<comment type="caution">
    <text evidence="1">The sequence shown here is derived from an EMBL/GenBank/DDBJ whole genome shotgun (WGS) entry which is preliminary data.</text>
</comment>
<organism evidence="1">
    <name type="scientific">Sesamum latifolium</name>
    <dbReference type="NCBI Taxonomy" id="2727402"/>
    <lineage>
        <taxon>Eukaryota</taxon>
        <taxon>Viridiplantae</taxon>
        <taxon>Streptophyta</taxon>
        <taxon>Embryophyta</taxon>
        <taxon>Tracheophyta</taxon>
        <taxon>Spermatophyta</taxon>
        <taxon>Magnoliopsida</taxon>
        <taxon>eudicotyledons</taxon>
        <taxon>Gunneridae</taxon>
        <taxon>Pentapetalae</taxon>
        <taxon>asterids</taxon>
        <taxon>lamiids</taxon>
        <taxon>Lamiales</taxon>
        <taxon>Pedaliaceae</taxon>
        <taxon>Sesamum</taxon>
    </lineage>
</organism>
<gene>
    <name evidence="1" type="ORF">Slati_4182400</name>
</gene>
<protein>
    <recommendedName>
        <fullName evidence="2">Reverse transcriptase domain-containing protein</fullName>
    </recommendedName>
</protein>
<accession>A0AAW2T9X1</accession>
<dbReference type="AlphaFoldDB" id="A0AAW2T9X1"/>